<evidence type="ECO:0000313" key="4">
    <source>
        <dbReference type="EMBL" id="OJT11293.1"/>
    </source>
</evidence>
<dbReference type="SUPFAM" id="SSF51445">
    <property type="entry name" value="(Trans)glycosidases"/>
    <property type="match status" value="1"/>
</dbReference>
<accession>A0A1M2VUL0</accession>
<dbReference type="OrthoDB" id="2796951at2759"/>
<feature type="region of interest" description="Disordered" evidence="1">
    <location>
        <begin position="1"/>
        <end position="61"/>
    </location>
</feature>
<comment type="caution">
    <text evidence="4">The sequence shown here is derived from an EMBL/GenBank/DDBJ whole genome shotgun (WGS) entry which is preliminary data.</text>
</comment>
<evidence type="ECO:0000313" key="5">
    <source>
        <dbReference type="Proteomes" id="UP000184267"/>
    </source>
</evidence>
<protein>
    <submittedName>
        <fullName evidence="4">Beta-glucuronidase</fullName>
    </submittedName>
</protein>
<gene>
    <name evidence="4" type="ORF">TRAPUB_12168</name>
</gene>
<name>A0A1M2VUL0_TRAPU</name>
<evidence type="ECO:0000256" key="1">
    <source>
        <dbReference type="SAM" id="MobiDB-lite"/>
    </source>
</evidence>
<reference evidence="4 5" key="1">
    <citation type="submission" date="2016-10" db="EMBL/GenBank/DDBJ databases">
        <title>Genome sequence of the basidiomycete white-rot fungus Trametes pubescens.</title>
        <authorList>
            <person name="Makela M.R."/>
            <person name="Granchi Z."/>
            <person name="Peng M."/>
            <person name="De Vries R.P."/>
            <person name="Grigoriev I."/>
            <person name="Riley R."/>
            <person name="Hilden K."/>
        </authorList>
    </citation>
    <scope>NUCLEOTIDE SEQUENCE [LARGE SCALE GENOMIC DNA]</scope>
    <source>
        <strain evidence="4 5">FBCC735</strain>
    </source>
</reference>
<dbReference type="AlphaFoldDB" id="A0A1M2VUL0"/>
<keyword evidence="5" id="KW-1185">Reference proteome</keyword>
<dbReference type="InterPro" id="IPR052974">
    <property type="entry name" value="GH79_Enzymes"/>
</dbReference>
<dbReference type="PANTHER" id="PTHR36183">
    <property type="entry name" value="BETA-GLUCURONIDASE"/>
    <property type="match status" value="1"/>
</dbReference>
<keyword evidence="2" id="KW-0472">Membrane</keyword>
<dbReference type="OMA" id="DNNCAAA"/>
<proteinExistence type="predicted"/>
<dbReference type="Pfam" id="PF16862">
    <property type="entry name" value="Glyco_hydro_79C"/>
    <property type="match status" value="1"/>
</dbReference>
<sequence>MFPSTPAESTRQRLTRLARAPSSSSSMKEAADARHHRASAYVRHPIWKPPTGPPPYKPRVSPKAEVFRRCPACGRLRRPSLLATAAPCPPPLISLSIPSPAMLKSPFFLLSLAGLWSYAQAVTVYGQQGMTIPAGGSSTTDAAAAATSAASTSWITNLAAYNNVTLTPPALPSPMPSTNFPITVLSNANSVNGLSVPQKANFLGFSIEMSFIQVPFLNLLATIADRAGSVVVRVGGNTQETATLVDSLPNNTMIAKDKEDATNPTDTPILDFTSEMLYLLANVSALVNAKWYLGIPFNDTTNLRLQIAEAAETILGDNVLAFQLGNEPDLYADHNHRPVGYNQTDYFNEFGVVVQAIQNDANIKSRGNLVAPSLQGTWSMDSVYATGFLTTYGDSISIVSVEHYPDNNCAAAFPDAGFGDPVNPQDVFANYLNHGSGQNLVSPYLSAIPAAQAAGKQFMMFETNTASCGGFPGVSDSFGSALWGVDYGLQMAYGNFTGALLHVGGQDVSYNPFTPPPTNLSSVNGWTIGPTFYSSLVIAEALGKTNTSRVLDLFSNSASPYTPGYAIYENDAIARLVLINFMSEQDGQGAYTTTISVGGGDTGEANGTPAQVKVKYLLAPTVAEKNNITWANQTFGGRFEADGRLSGTEVIETVNCDTNANTCLITVPAPGVALVYLSSDSQAAVDPTASATFATTAVTKTANTVTIDASVLATSNGQSGSGRTLSSTSKGSSGAGRTVAPGLTLLAMVITGASVLAAAAWR</sequence>
<feature type="domain" description="Beta-glucuronidase C-terminal" evidence="3">
    <location>
        <begin position="564"/>
        <end position="674"/>
    </location>
</feature>
<keyword evidence="2" id="KW-0812">Transmembrane</keyword>
<keyword evidence="2" id="KW-1133">Transmembrane helix</keyword>
<feature type="compositionally biased region" description="Pro residues" evidence="1">
    <location>
        <begin position="47"/>
        <end position="57"/>
    </location>
</feature>
<feature type="region of interest" description="Disordered" evidence="1">
    <location>
        <begin position="716"/>
        <end position="736"/>
    </location>
</feature>
<dbReference type="Gene3D" id="3.20.20.80">
    <property type="entry name" value="Glycosidases"/>
    <property type="match status" value="1"/>
</dbReference>
<dbReference type="InterPro" id="IPR017853">
    <property type="entry name" value="GH"/>
</dbReference>
<organism evidence="4 5">
    <name type="scientific">Trametes pubescens</name>
    <name type="common">White-rot fungus</name>
    <dbReference type="NCBI Taxonomy" id="154538"/>
    <lineage>
        <taxon>Eukaryota</taxon>
        <taxon>Fungi</taxon>
        <taxon>Dikarya</taxon>
        <taxon>Basidiomycota</taxon>
        <taxon>Agaricomycotina</taxon>
        <taxon>Agaricomycetes</taxon>
        <taxon>Polyporales</taxon>
        <taxon>Polyporaceae</taxon>
        <taxon>Trametes</taxon>
    </lineage>
</organism>
<dbReference type="Proteomes" id="UP000184267">
    <property type="component" value="Unassembled WGS sequence"/>
</dbReference>
<feature type="transmembrane region" description="Helical" evidence="2">
    <location>
        <begin position="739"/>
        <end position="761"/>
    </location>
</feature>
<dbReference type="InterPro" id="IPR031728">
    <property type="entry name" value="GlcAase_C"/>
</dbReference>
<dbReference type="PANTHER" id="PTHR36183:SF2">
    <property type="entry name" value="BETA-GLUCURONIDASE C-TERMINAL DOMAIN-CONTAINING PROTEIN"/>
    <property type="match status" value="1"/>
</dbReference>
<dbReference type="STRING" id="154538.A0A1M2VUL0"/>
<evidence type="ECO:0000259" key="3">
    <source>
        <dbReference type="Pfam" id="PF16862"/>
    </source>
</evidence>
<dbReference type="EMBL" id="MNAD01000660">
    <property type="protein sequence ID" value="OJT11293.1"/>
    <property type="molecule type" value="Genomic_DNA"/>
</dbReference>
<evidence type="ECO:0000256" key="2">
    <source>
        <dbReference type="SAM" id="Phobius"/>
    </source>
</evidence>
<feature type="compositionally biased region" description="Polar residues" evidence="1">
    <location>
        <begin position="716"/>
        <end position="732"/>
    </location>
</feature>